<feature type="domain" description="CMP/dCMP-type deaminase" evidence="12">
    <location>
        <begin position="3"/>
        <end position="135"/>
    </location>
</feature>
<evidence type="ECO:0000256" key="10">
    <source>
        <dbReference type="PIRSR" id="PIRSR606262-1"/>
    </source>
</evidence>
<dbReference type="InterPro" id="IPR006262">
    <property type="entry name" value="Cyt_deam_tetra"/>
</dbReference>
<dbReference type="GO" id="GO:0042802">
    <property type="term" value="F:identical protein binding"/>
    <property type="evidence" value="ECO:0007669"/>
    <property type="project" value="UniProtKB-ARBA"/>
</dbReference>
<dbReference type="PATRIC" id="fig|1227493.4.peg.469"/>
<dbReference type="Proteomes" id="UP000011519">
    <property type="component" value="Unassembled WGS sequence"/>
</dbReference>
<dbReference type="GO" id="GO:0008270">
    <property type="term" value="F:zinc ion binding"/>
    <property type="evidence" value="ECO:0007669"/>
    <property type="project" value="InterPro"/>
</dbReference>
<dbReference type="InterPro" id="IPR050202">
    <property type="entry name" value="Cyt/Deoxycyt_deaminase"/>
</dbReference>
<evidence type="ECO:0000256" key="1">
    <source>
        <dbReference type="ARBA" id="ARBA00001947"/>
    </source>
</evidence>
<comment type="cofactor">
    <cofactor evidence="1 11">
        <name>Zn(2+)</name>
        <dbReference type="ChEBI" id="CHEBI:29105"/>
    </cofactor>
</comment>
<keyword evidence="7 11" id="KW-0862">Zinc</keyword>
<evidence type="ECO:0000313" key="13">
    <source>
        <dbReference type="EMBL" id="ELY95199.1"/>
    </source>
</evidence>
<comment type="caution">
    <text evidence="13">The sequence shown here is derived from an EMBL/GenBank/DDBJ whole genome shotgun (WGS) entry which is preliminary data.</text>
</comment>
<sequence>MNDDAADLIDAARKIQSQAHVPYSEYRVGAALETADGEVFVGCNLENANFSNSLHAEEVAIAEAVKNGHREFTRLAVSSDRRDGVTPCGMCRQTLAEFCDDDLVVFCDEGEDQDADDGTTVYTLGELLPNTISEETLE</sequence>
<dbReference type="PANTHER" id="PTHR11644:SF2">
    <property type="entry name" value="CYTIDINE DEAMINASE"/>
    <property type="match status" value="1"/>
</dbReference>
<organism evidence="13 14">
    <name type="scientific">Natrialba hulunbeirensis JCM 10989</name>
    <dbReference type="NCBI Taxonomy" id="1227493"/>
    <lineage>
        <taxon>Archaea</taxon>
        <taxon>Methanobacteriati</taxon>
        <taxon>Methanobacteriota</taxon>
        <taxon>Stenosarchaea group</taxon>
        <taxon>Halobacteria</taxon>
        <taxon>Halobacteriales</taxon>
        <taxon>Natrialbaceae</taxon>
        <taxon>Natrialba</taxon>
    </lineage>
</organism>
<evidence type="ECO:0000256" key="4">
    <source>
        <dbReference type="ARBA" id="ARBA00012783"/>
    </source>
</evidence>
<keyword evidence="5 11" id="KW-0479">Metal-binding</keyword>
<evidence type="ECO:0000256" key="5">
    <source>
        <dbReference type="ARBA" id="ARBA00022723"/>
    </source>
</evidence>
<dbReference type="InterPro" id="IPR002125">
    <property type="entry name" value="CMP_dCMP_dom"/>
</dbReference>
<comment type="function">
    <text evidence="2">This enzyme scavenges exogenous and endogenous cytidine and 2'-deoxycytidine for UMP synthesis.</text>
</comment>
<dbReference type="GO" id="GO:0055086">
    <property type="term" value="P:nucleobase-containing small molecule metabolic process"/>
    <property type="evidence" value="ECO:0007669"/>
    <property type="project" value="UniProtKB-ARBA"/>
</dbReference>
<evidence type="ECO:0000256" key="3">
    <source>
        <dbReference type="ARBA" id="ARBA00006576"/>
    </source>
</evidence>
<evidence type="ECO:0000256" key="9">
    <source>
        <dbReference type="ARBA" id="ARBA00049558"/>
    </source>
</evidence>
<keyword evidence="14" id="KW-1185">Reference proteome</keyword>
<dbReference type="RefSeq" id="WP_006651760.1">
    <property type="nucleotide sequence ID" value="NZ_AOIM01000009.1"/>
</dbReference>
<dbReference type="InterPro" id="IPR016192">
    <property type="entry name" value="APOBEC/CMP_deaminase_Zn-bd"/>
</dbReference>
<reference evidence="13 14" key="1">
    <citation type="journal article" date="2014" name="PLoS Genet.">
        <title>Phylogenetically driven sequencing of extremely halophilic archaea reveals strategies for static and dynamic osmo-response.</title>
        <authorList>
            <person name="Becker E.A."/>
            <person name="Seitzer P.M."/>
            <person name="Tritt A."/>
            <person name="Larsen D."/>
            <person name="Krusor M."/>
            <person name="Yao A.I."/>
            <person name="Wu D."/>
            <person name="Madern D."/>
            <person name="Eisen J.A."/>
            <person name="Darling A.E."/>
            <person name="Facciotti M.T."/>
        </authorList>
    </citation>
    <scope>NUCLEOTIDE SEQUENCE [LARGE SCALE GENOMIC DNA]</scope>
    <source>
        <strain evidence="13 14">JCM 10989</strain>
    </source>
</reference>
<dbReference type="Pfam" id="PF00383">
    <property type="entry name" value="dCMP_cyt_deam_1"/>
    <property type="match status" value="1"/>
</dbReference>
<comment type="similarity">
    <text evidence="3">Belongs to the cytidine and deoxycytidylate deaminase family.</text>
</comment>
<feature type="binding site" evidence="11">
    <location>
        <position position="88"/>
    </location>
    <ligand>
        <name>Zn(2+)</name>
        <dbReference type="ChEBI" id="CHEBI:29105"/>
        <note>catalytic</note>
    </ligand>
</feature>
<dbReference type="PROSITE" id="PS51747">
    <property type="entry name" value="CYT_DCMP_DEAMINASES_2"/>
    <property type="match status" value="1"/>
</dbReference>
<proteinExistence type="inferred from homology"/>
<keyword evidence="6" id="KW-0378">Hydrolase</keyword>
<comment type="catalytic activity">
    <reaction evidence="9">
        <text>cytidine + H2O + H(+) = uridine + NH4(+)</text>
        <dbReference type="Rhea" id="RHEA:16069"/>
        <dbReference type="ChEBI" id="CHEBI:15377"/>
        <dbReference type="ChEBI" id="CHEBI:15378"/>
        <dbReference type="ChEBI" id="CHEBI:16704"/>
        <dbReference type="ChEBI" id="CHEBI:17562"/>
        <dbReference type="ChEBI" id="CHEBI:28938"/>
        <dbReference type="EC" id="3.5.4.5"/>
    </reaction>
</comment>
<dbReference type="GO" id="GO:0004126">
    <property type="term" value="F:cytidine deaminase activity"/>
    <property type="evidence" value="ECO:0007669"/>
    <property type="project" value="UniProtKB-EC"/>
</dbReference>
<dbReference type="Gene3D" id="3.40.140.10">
    <property type="entry name" value="Cytidine Deaminase, domain 2"/>
    <property type="match status" value="1"/>
</dbReference>
<name>M0A9I4_9EURY</name>
<dbReference type="AlphaFoldDB" id="M0A9I4"/>
<dbReference type="NCBIfam" id="TIGR01354">
    <property type="entry name" value="cyt_deam_tetra"/>
    <property type="match status" value="1"/>
</dbReference>
<dbReference type="PANTHER" id="PTHR11644">
    <property type="entry name" value="CYTIDINE DEAMINASE"/>
    <property type="match status" value="1"/>
</dbReference>
<dbReference type="CDD" id="cd01283">
    <property type="entry name" value="cytidine_deaminase"/>
    <property type="match status" value="1"/>
</dbReference>
<dbReference type="SUPFAM" id="SSF53927">
    <property type="entry name" value="Cytidine deaminase-like"/>
    <property type="match status" value="1"/>
</dbReference>
<evidence type="ECO:0000256" key="8">
    <source>
        <dbReference type="ARBA" id="ARBA00032005"/>
    </source>
</evidence>
<dbReference type="NCBIfam" id="NF004064">
    <property type="entry name" value="PRK05578.1"/>
    <property type="match status" value="1"/>
</dbReference>
<dbReference type="EMBL" id="AOIM01000009">
    <property type="protein sequence ID" value="ELY95199.1"/>
    <property type="molecule type" value="Genomic_DNA"/>
</dbReference>
<evidence type="ECO:0000256" key="2">
    <source>
        <dbReference type="ARBA" id="ARBA00003949"/>
    </source>
</evidence>
<dbReference type="InterPro" id="IPR016193">
    <property type="entry name" value="Cytidine_deaminase-like"/>
</dbReference>
<feature type="binding site" evidence="11">
    <location>
        <position position="91"/>
    </location>
    <ligand>
        <name>Zn(2+)</name>
        <dbReference type="ChEBI" id="CHEBI:29105"/>
        <note>catalytic</note>
    </ligand>
</feature>
<dbReference type="OrthoDB" id="39143at2157"/>
<evidence type="ECO:0000256" key="6">
    <source>
        <dbReference type="ARBA" id="ARBA00022801"/>
    </source>
</evidence>
<dbReference type="EC" id="3.5.4.5" evidence="4"/>
<dbReference type="PROSITE" id="PS00903">
    <property type="entry name" value="CYT_DCMP_DEAMINASES_1"/>
    <property type="match status" value="1"/>
</dbReference>
<gene>
    <name evidence="13" type="ORF">C483_02506</name>
</gene>
<feature type="active site" description="Proton donor" evidence="10">
    <location>
        <position position="57"/>
    </location>
</feature>
<dbReference type="FunFam" id="3.40.140.10:FF:000008">
    <property type="entry name" value="Cytidine deaminase"/>
    <property type="match status" value="1"/>
</dbReference>
<evidence type="ECO:0000313" key="14">
    <source>
        <dbReference type="Proteomes" id="UP000011519"/>
    </source>
</evidence>
<protein>
    <recommendedName>
        <fullName evidence="4">cytidine deaminase</fullName>
        <ecNumber evidence="4">3.5.4.5</ecNumber>
    </recommendedName>
    <alternativeName>
        <fullName evidence="8">Cytidine aminohydrolase</fullName>
    </alternativeName>
</protein>
<dbReference type="STRING" id="1227493.C483_02506"/>
<dbReference type="GO" id="GO:0072527">
    <property type="term" value="P:pyrimidine-containing compound metabolic process"/>
    <property type="evidence" value="ECO:0007669"/>
    <property type="project" value="UniProtKB-ARBA"/>
</dbReference>
<evidence type="ECO:0000256" key="7">
    <source>
        <dbReference type="ARBA" id="ARBA00022833"/>
    </source>
</evidence>
<dbReference type="GO" id="GO:0005829">
    <property type="term" value="C:cytosol"/>
    <property type="evidence" value="ECO:0007669"/>
    <property type="project" value="TreeGrafter"/>
</dbReference>
<evidence type="ECO:0000259" key="12">
    <source>
        <dbReference type="PROSITE" id="PS51747"/>
    </source>
</evidence>
<accession>M0A9I4</accession>
<evidence type="ECO:0000256" key="11">
    <source>
        <dbReference type="PIRSR" id="PIRSR606262-3"/>
    </source>
</evidence>